<dbReference type="InterPro" id="IPR017911">
    <property type="entry name" value="MacB-like_ATP-bd"/>
</dbReference>
<dbReference type="Proteomes" id="UP000663814">
    <property type="component" value="Unassembled WGS sequence"/>
</dbReference>
<dbReference type="Pfam" id="PF00005">
    <property type="entry name" value="ABC_tran"/>
    <property type="match status" value="1"/>
</dbReference>
<evidence type="ECO:0000256" key="2">
    <source>
        <dbReference type="ARBA" id="ARBA00022741"/>
    </source>
</evidence>
<dbReference type="GO" id="GO:0005524">
    <property type="term" value="F:ATP binding"/>
    <property type="evidence" value="ECO:0007669"/>
    <property type="project" value="UniProtKB-KW"/>
</dbReference>
<dbReference type="SMART" id="SM00382">
    <property type="entry name" value="AAA"/>
    <property type="match status" value="1"/>
</dbReference>
<dbReference type="SUPFAM" id="SSF52540">
    <property type="entry name" value="P-loop containing nucleoside triphosphate hydrolases"/>
    <property type="match status" value="1"/>
</dbReference>
<dbReference type="PANTHER" id="PTHR24220">
    <property type="entry name" value="IMPORT ATP-BINDING PROTEIN"/>
    <property type="match status" value="1"/>
</dbReference>
<evidence type="ECO:0000259" key="4">
    <source>
        <dbReference type="PROSITE" id="PS50893"/>
    </source>
</evidence>
<name>A0ABS7XF14_9GAMM</name>
<dbReference type="InterPro" id="IPR017871">
    <property type="entry name" value="ABC_transporter-like_CS"/>
</dbReference>
<dbReference type="InterPro" id="IPR015854">
    <property type="entry name" value="ABC_transpr_LolD-like"/>
</dbReference>
<gene>
    <name evidence="5" type="ORF">I4W93_016325</name>
</gene>
<comment type="caution">
    <text evidence="5">The sequence shown here is derived from an EMBL/GenBank/DDBJ whole genome shotgun (WGS) entry which is preliminary data.</text>
</comment>
<dbReference type="Gene3D" id="3.40.50.300">
    <property type="entry name" value="P-loop containing nucleotide triphosphate hydrolases"/>
    <property type="match status" value="1"/>
</dbReference>
<sequence>MLKLNQVSKEYRNGQVQSVAVNNVSLQINRGELVCLTGKSGSGKSTLLGMLGLINTPSSGEILLNDQHISKLSDSELANIRRQHIGIIFQQFNLHPALTALENVMYPLYLLKDRQAKAKALAALADVGMEEFAERKPKQMSGGQMQRVSIARAFAKKPELIIADEPTANLDSENTAVVYQLLQKLNQDKGVTVVIATHDRNFSSSAVRTLDMHDGQLIQ</sequence>
<dbReference type="PROSITE" id="PS00211">
    <property type="entry name" value="ABC_TRANSPORTER_1"/>
    <property type="match status" value="1"/>
</dbReference>
<reference evidence="5 6" key="2">
    <citation type="submission" date="2021-08" db="EMBL/GenBank/DDBJ databases">
        <title>Rheinheimera aquimaris sp. nov., isolated from seawater of the East Sea in Korea.</title>
        <authorList>
            <person name="Kim K.H."/>
            <person name="Wenting R."/>
            <person name="Kim K.R."/>
            <person name="Jeon C.O."/>
        </authorList>
    </citation>
    <scope>NUCLEOTIDE SEQUENCE [LARGE SCALE GENOMIC DNA]</scope>
    <source>
        <strain evidence="5 6">MA-13</strain>
    </source>
</reference>
<dbReference type="PROSITE" id="PS50893">
    <property type="entry name" value="ABC_TRANSPORTER_2"/>
    <property type="match status" value="1"/>
</dbReference>
<dbReference type="InterPro" id="IPR003439">
    <property type="entry name" value="ABC_transporter-like_ATP-bd"/>
</dbReference>
<dbReference type="InterPro" id="IPR003593">
    <property type="entry name" value="AAA+_ATPase"/>
</dbReference>
<evidence type="ECO:0000313" key="6">
    <source>
        <dbReference type="Proteomes" id="UP000663814"/>
    </source>
</evidence>
<dbReference type="RefSeq" id="WP_205311859.1">
    <property type="nucleotide sequence ID" value="NZ_JAERPS020000006.1"/>
</dbReference>
<dbReference type="InterPro" id="IPR027417">
    <property type="entry name" value="P-loop_NTPase"/>
</dbReference>
<evidence type="ECO:0000256" key="3">
    <source>
        <dbReference type="ARBA" id="ARBA00022840"/>
    </source>
</evidence>
<keyword evidence="3 5" id="KW-0067">ATP-binding</keyword>
<reference evidence="5 6" key="1">
    <citation type="submission" date="2020-12" db="EMBL/GenBank/DDBJ databases">
        <authorList>
            <person name="Ruan W."/>
            <person name="Khan S.A."/>
            <person name="Jeon C.O."/>
        </authorList>
    </citation>
    <scope>NUCLEOTIDE SEQUENCE [LARGE SCALE GENOMIC DNA]</scope>
    <source>
        <strain evidence="5 6">MA-13</strain>
    </source>
</reference>
<evidence type="ECO:0000313" key="5">
    <source>
        <dbReference type="EMBL" id="MBZ9613157.1"/>
    </source>
</evidence>
<dbReference type="EMBL" id="JAERPS020000006">
    <property type="protein sequence ID" value="MBZ9613157.1"/>
    <property type="molecule type" value="Genomic_DNA"/>
</dbReference>
<keyword evidence="6" id="KW-1185">Reference proteome</keyword>
<accession>A0ABS7XF14</accession>
<keyword evidence="2" id="KW-0547">Nucleotide-binding</keyword>
<keyword evidence="1" id="KW-0813">Transport</keyword>
<evidence type="ECO:0000256" key="1">
    <source>
        <dbReference type="ARBA" id="ARBA00022448"/>
    </source>
</evidence>
<dbReference type="CDD" id="cd03255">
    <property type="entry name" value="ABC_MJ0796_LolCDE_FtsE"/>
    <property type="match status" value="1"/>
</dbReference>
<proteinExistence type="predicted"/>
<organism evidence="5 6">
    <name type="scientific">Rheinheimera maricola</name>
    <dbReference type="NCBI Taxonomy" id="2793282"/>
    <lineage>
        <taxon>Bacteria</taxon>
        <taxon>Pseudomonadati</taxon>
        <taxon>Pseudomonadota</taxon>
        <taxon>Gammaproteobacteria</taxon>
        <taxon>Chromatiales</taxon>
        <taxon>Chromatiaceae</taxon>
        <taxon>Rheinheimera</taxon>
    </lineage>
</organism>
<feature type="domain" description="ABC transporter" evidence="4">
    <location>
        <begin position="2"/>
        <end position="218"/>
    </location>
</feature>
<protein>
    <submittedName>
        <fullName evidence="5">ABC transporter ATP-binding protein</fullName>
    </submittedName>
</protein>